<evidence type="ECO:0000259" key="2">
    <source>
        <dbReference type="Pfam" id="PF01336"/>
    </source>
</evidence>
<dbReference type="InterPro" id="IPR006674">
    <property type="entry name" value="HD_domain"/>
</dbReference>
<keyword evidence="5" id="KW-1185">Reference proteome</keyword>
<dbReference type="Pfam" id="PF01966">
    <property type="entry name" value="HD"/>
    <property type="match status" value="1"/>
</dbReference>
<evidence type="ECO:0000313" key="5">
    <source>
        <dbReference type="Proteomes" id="UP000424468"/>
    </source>
</evidence>
<gene>
    <name evidence="4" type="primary">cbf</name>
    <name evidence="4" type="ORF">STABA_v1c08470</name>
</gene>
<dbReference type="PANTHER" id="PTHR37294:SF1">
    <property type="entry name" value="3'-5' EXORIBONUCLEASE YHAM"/>
    <property type="match status" value="1"/>
</dbReference>
<organism evidence="4 5">
    <name type="scientific">Spiroplasma tabanidicola</name>
    <dbReference type="NCBI Taxonomy" id="324079"/>
    <lineage>
        <taxon>Bacteria</taxon>
        <taxon>Bacillati</taxon>
        <taxon>Mycoplasmatota</taxon>
        <taxon>Mollicutes</taxon>
        <taxon>Entomoplasmatales</taxon>
        <taxon>Spiroplasmataceae</taxon>
        <taxon>Spiroplasma</taxon>
    </lineage>
</organism>
<feature type="domain" description="HD" evidence="3">
    <location>
        <begin position="166"/>
        <end position="286"/>
    </location>
</feature>
<dbReference type="Gene3D" id="2.40.50.140">
    <property type="entry name" value="Nucleic acid-binding proteins"/>
    <property type="match status" value="1"/>
</dbReference>
<dbReference type="CDD" id="cd00077">
    <property type="entry name" value="HDc"/>
    <property type="match status" value="1"/>
</dbReference>
<dbReference type="SUPFAM" id="SSF109604">
    <property type="entry name" value="HD-domain/PDEase-like"/>
    <property type="match status" value="1"/>
</dbReference>
<dbReference type="PANTHER" id="PTHR37294">
    <property type="entry name" value="3'-5' EXORIBONUCLEASE YHAM"/>
    <property type="match status" value="1"/>
</dbReference>
<evidence type="ECO:0000256" key="1">
    <source>
        <dbReference type="ARBA" id="ARBA00022801"/>
    </source>
</evidence>
<dbReference type="InterPro" id="IPR004365">
    <property type="entry name" value="NA-bd_OB_tRNA"/>
</dbReference>
<dbReference type="InterPro" id="IPR050798">
    <property type="entry name" value="YhaM_exoribonuc/phosphodiest"/>
</dbReference>
<dbReference type="Proteomes" id="UP000424468">
    <property type="component" value="Chromosome"/>
</dbReference>
<sequence length="322" mass="36597">MWINEIKSDSKSIDFIARVEKVSVSTGNNGANYLIIYLVDKTGRIEARLWNCDPEDEEIIKEGSIIKVEGLISLYRKQLQLKISKYHIIVEEEFNKYGIDQSDFFISAPLNIDKHYNWLIKTIEELKNPIYKKITLKIIKDNEKKFKTYPAATSIHHNVLGGLFWHSFSLLKGAISLKDIYKYANVDWELVYCGAVLHDIGKIVEMKGKNASDYTDEGKLLGHITIGSAFISHASNSLKLSEKEYEESVKLQHIVLSSHGKHEFGSPVEPSMLEAIIVSSLDALDARIYKVNEELSKVDGEGWTGRILTEGGRAFLKHHKKK</sequence>
<dbReference type="Gene3D" id="1.10.3210.10">
    <property type="entry name" value="Hypothetical protein af1432"/>
    <property type="match status" value="1"/>
</dbReference>
<dbReference type="SUPFAM" id="SSF50249">
    <property type="entry name" value="Nucleic acid-binding proteins"/>
    <property type="match status" value="1"/>
</dbReference>
<dbReference type="GO" id="GO:0016787">
    <property type="term" value="F:hydrolase activity"/>
    <property type="evidence" value="ECO:0007669"/>
    <property type="project" value="UniProtKB-KW"/>
</dbReference>
<dbReference type="Pfam" id="PF01336">
    <property type="entry name" value="tRNA_anti-codon"/>
    <property type="match status" value="1"/>
</dbReference>
<dbReference type="AlphaFoldDB" id="A0A6I6CDL1"/>
<accession>A0A6I6CDL1</accession>
<name>A0A6I6CDL1_9MOLU</name>
<reference evidence="4 5" key="1">
    <citation type="submission" date="2019-11" db="EMBL/GenBank/DDBJ databases">
        <title>Complete genome sequence of Spiroplasma tabanidicola TAUS-1 (DSM 22603).</title>
        <authorList>
            <person name="Huang C.-T."/>
            <person name="Lin Y.-C."/>
            <person name="Kuo C.-H."/>
        </authorList>
    </citation>
    <scope>NUCLEOTIDE SEQUENCE [LARGE SCALE GENOMIC DNA]</scope>
    <source>
        <strain evidence="4 5">TAUS-1</strain>
    </source>
</reference>
<evidence type="ECO:0000313" key="4">
    <source>
        <dbReference type="EMBL" id="QGS52202.1"/>
    </source>
</evidence>
<protein>
    <submittedName>
        <fullName evidence="4">3'-5' exoribonuclease</fullName>
    </submittedName>
</protein>
<dbReference type="EMBL" id="CP046276">
    <property type="protein sequence ID" value="QGS52202.1"/>
    <property type="molecule type" value="Genomic_DNA"/>
</dbReference>
<dbReference type="CDD" id="cd04492">
    <property type="entry name" value="YhaM_OBF_like"/>
    <property type="match status" value="1"/>
</dbReference>
<dbReference type="GO" id="GO:0031125">
    <property type="term" value="P:rRNA 3'-end processing"/>
    <property type="evidence" value="ECO:0007669"/>
    <property type="project" value="TreeGrafter"/>
</dbReference>
<keyword evidence="1" id="KW-0378">Hydrolase</keyword>
<evidence type="ECO:0000259" key="3">
    <source>
        <dbReference type="Pfam" id="PF01966"/>
    </source>
</evidence>
<dbReference type="KEGG" id="stab:STABA_v1c08470"/>
<dbReference type="InterPro" id="IPR012340">
    <property type="entry name" value="NA-bd_OB-fold"/>
</dbReference>
<dbReference type="OrthoDB" id="9778453at2"/>
<dbReference type="GO" id="GO:0003676">
    <property type="term" value="F:nucleic acid binding"/>
    <property type="evidence" value="ECO:0007669"/>
    <property type="project" value="InterPro"/>
</dbReference>
<feature type="domain" description="OB" evidence="2">
    <location>
        <begin position="18"/>
        <end position="89"/>
    </location>
</feature>
<dbReference type="InterPro" id="IPR003607">
    <property type="entry name" value="HD/PDEase_dom"/>
</dbReference>
<proteinExistence type="predicted"/>
<dbReference type="RefSeq" id="WP_156006921.1">
    <property type="nucleotide sequence ID" value="NZ_CP046276.1"/>
</dbReference>